<dbReference type="SMART" id="SM00862">
    <property type="entry name" value="Trans_reg_C"/>
    <property type="match status" value="1"/>
</dbReference>
<keyword evidence="2" id="KW-0597">Phosphoprotein</keyword>
<dbReference type="CDD" id="cd00383">
    <property type="entry name" value="trans_reg_C"/>
    <property type="match status" value="1"/>
</dbReference>
<dbReference type="GO" id="GO:0032993">
    <property type="term" value="C:protein-DNA complex"/>
    <property type="evidence" value="ECO:0007669"/>
    <property type="project" value="TreeGrafter"/>
</dbReference>
<dbReference type="InterPro" id="IPR036388">
    <property type="entry name" value="WH-like_DNA-bd_sf"/>
</dbReference>
<dbReference type="Gene3D" id="1.10.10.10">
    <property type="entry name" value="Winged helix-like DNA-binding domain superfamily/Winged helix DNA-binding domain"/>
    <property type="match status" value="1"/>
</dbReference>
<dbReference type="InterPro" id="IPR016032">
    <property type="entry name" value="Sig_transdc_resp-reg_C-effctor"/>
</dbReference>
<dbReference type="PROSITE" id="PS51755">
    <property type="entry name" value="OMPR_PHOB"/>
    <property type="match status" value="1"/>
</dbReference>
<dbReference type="Gene3D" id="3.40.50.2300">
    <property type="match status" value="1"/>
</dbReference>
<dbReference type="GO" id="GO:0005829">
    <property type="term" value="C:cytosol"/>
    <property type="evidence" value="ECO:0007669"/>
    <property type="project" value="TreeGrafter"/>
</dbReference>
<keyword evidence="7" id="KW-1185">Reference proteome</keyword>
<evidence type="ECO:0000259" key="5">
    <source>
        <dbReference type="PROSITE" id="PS51755"/>
    </source>
</evidence>
<dbReference type="InterPro" id="IPR001789">
    <property type="entry name" value="Sig_transdc_resp-reg_receiver"/>
</dbReference>
<dbReference type="HOGENOM" id="CLU_000445_30_1_5"/>
<dbReference type="SUPFAM" id="SSF46894">
    <property type="entry name" value="C-terminal effector domain of the bipartite response regulators"/>
    <property type="match status" value="1"/>
</dbReference>
<dbReference type="GO" id="GO:0000156">
    <property type="term" value="F:phosphorelay response regulator activity"/>
    <property type="evidence" value="ECO:0007669"/>
    <property type="project" value="TreeGrafter"/>
</dbReference>
<dbReference type="GO" id="GO:0000976">
    <property type="term" value="F:transcription cis-regulatory region binding"/>
    <property type="evidence" value="ECO:0007669"/>
    <property type="project" value="TreeGrafter"/>
</dbReference>
<evidence type="ECO:0000313" key="6">
    <source>
        <dbReference type="EMBL" id="CDL00045.1"/>
    </source>
</evidence>
<feature type="domain" description="Response regulatory" evidence="4">
    <location>
        <begin position="2"/>
        <end position="116"/>
    </location>
</feature>
<evidence type="ECO:0000313" key="7">
    <source>
        <dbReference type="Proteomes" id="UP000018922"/>
    </source>
</evidence>
<dbReference type="EMBL" id="HG794546">
    <property type="protein sequence ID" value="CDL00045.1"/>
    <property type="molecule type" value="Genomic_DNA"/>
</dbReference>
<dbReference type="SMART" id="SM00448">
    <property type="entry name" value="REC"/>
    <property type="match status" value="1"/>
</dbReference>
<sequence>MRILLIEDEAELAELVRTYLQQLLFVVDHTATLEDARSLLETVVYDAIILDRSLPDGDGLELIPRLRARGMDIPVLAATARDQVCDRVRGLDSGVDDYLIKPYSLLELAARLRALLRRPGKTLKNEQVIGDIVLDAFQGTATIAGEPLLLARRLITLLDVLMRSAGRVVSRPAIETRLYSIDDQIDSNALEASISRLRRILADKGSSVTIHTIRGVGYMLAEGDKS</sequence>
<accession>V6F3C7</accession>
<dbReference type="PANTHER" id="PTHR48111:SF36">
    <property type="entry name" value="TRANSCRIPTIONAL REGULATORY PROTEIN CUTR"/>
    <property type="match status" value="1"/>
</dbReference>
<organism evidence="6 7">
    <name type="scientific">Magnetospirillum gryphiswaldense (strain DSM 6361 / JCM 21280 / NBRC 15271 / MSR-1)</name>
    <dbReference type="NCBI Taxonomy" id="431944"/>
    <lineage>
        <taxon>Bacteria</taxon>
        <taxon>Pseudomonadati</taxon>
        <taxon>Pseudomonadota</taxon>
        <taxon>Alphaproteobacteria</taxon>
        <taxon>Rhodospirillales</taxon>
        <taxon>Rhodospirillaceae</taxon>
        <taxon>Magnetospirillum</taxon>
    </lineage>
</organism>
<dbReference type="Pfam" id="PF00486">
    <property type="entry name" value="Trans_reg_C"/>
    <property type="match status" value="1"/>
</dbReference>
<dbReference type="Pfam" id="PF00072">
    <property type="entry name" value="Response_reg"/>
    <property type="match status" value="1"/>
</dbReference>
<dbReference type="Gene3D" id="6.10.250.690">
    <property type="match status" value="1"/>
</dbReference>
<evidence type="ECO:0000256" key="1">
    <source>
        <dbReference type="ARBA" id="ARBA00023125"/>
    </source>
</evidence>
<dbReference type="InterPro" id="IPR039420">
    <property type="entry name" value="WalR-like"/>
</dbReference>
<dbReference type="GO" id="GO:0006355">
    <property type="term" value="P:regulation of DNA-templated transcription"/>
    <property type="evidence" value="ECO:0007669"/>
    <property type="project" value="InterPro"/>
</dbReference>
<feature type="modified residue" description="4-aspartylphosphate" evidence="2">
    <location>
        <position position="51"/>
    </location>
</feature>
<name>V6F3C7_MAGGM</name>
<dbReference type="SUPFAM" id="SSF52172">
    <property type="entry name" value="CheY-like"/>
    <property type="match status" value="1"/>
</dbReference>
<evidence type="ECO:0000259" key="4">
    <source>
        <dbReference type="PROSITE" id="PS50110"/>
    </source>
</evidence>
<dbReference type="STRING" id="1430440.MGMSRv2__2830"/>
<evidence type="ECO:0000256" key="2">
    <source>
        <dbReference type="PROSITE-ProRule" id="PRU00169"/>
    </source>
</evidence>
<dbReference type="AlphaFoldDB" id="V6F3C7"/>
<gene>
    <name evidence="6" type="primary">qseB</name>
    <name evidence="6" type="ordered locus">MGMSRv2__2830</name>
</gene>
<feature type="domain" description="OmpR/PhoB-type" evidence="5">
    <location>
        <begin position="124"/>
        <end position="222"/>
    </location>
</feature>
<proteinExistence type="predicted"/>
<dbReference type="PANTHER" id="PTHR48111">
    <property type="entry name" value="REGULATOR OF RPOS"/>
    <property type="match status" value="1"/>
</dbReference>
<dbReference type="InterPro" id="IPR011006">
    <property type="entry name" value="CheY-like_superfamily"/>
</dbReference>
<reference evidence="6 7" key="1">
    <citation type="journal article" date="2014" name="Genome Announc.">
        <title>Complete genome sequence of Magnetospirillum gryphiswaldense MSR-1.</title>
        <authorList>
            <person name="Wang X."/>
            <person name="Wang Q."/>
            <person name="Zhang W."/>
            <person name="Wang Y."/>
            <person name="Li L."/>
            <person name="Wen T."/>
            <person name="Zhang T."/>
            <person name="Zhang Y."/>
            <person name="Xu J."/>
            <person name="Hu J."/>
            <person name="Li S."/>
            <person name="Liu L."/>
            <person name="Liu J."/>
            <person name="Jiang W."/>
            <person name="Tian J."/>
            <person name="Li Y."/>
            <person name="Schuler D."/>
            <person name="Wang L."/>
            <person name="Li J."/>
        </authorList>
    </citation>
    <scope>NUCLEOTIDE SEQUENCE [LARGE SCALE GENOMIC DNA]</scope>
    <source>
        <strain evidence="7">DSM 6361 / JCM 21280 / NBRC 15271 / MSR-1</strain>
    </source>
</reference>
<evidence type="ECO:0000256" key="3">
    <source>
        <dbReference type="PROSITE-ProRule" id="PRU01091"/>
    </source>
</evidence>
<keyword evidence="1 3" id="KW-0238">DNA-binding</keyword>
<dbReference type="eggNOG" id="COG0745">
    <property type="taxonomic scope" value="Bacteria"/>
</dbReference>
<dbReference type="Proteomes" id="UP000018922">
    <property type="component" value="Chromosome I"/>
</dbReference>
<dbReference type="KEGG" id="mgy:MGMSRv2__2830"/>
<protein>
    <submittedName>
        <fullName evidence="6">DNA-binding response regulator in two-component regulatory system with QseC</fullName>
    </submittedName>
</protein>
<dbReference type="PROSITE" id="PS50110">
    <property type="entry name" value="RESPONSE_REGULATORY"/>
    <property type="match status" value="1"/>
</dbReference>
<dbReference type="InterPro" id="IPR001867">
    <property type="entry name" value="OmpR/PhoB-type_DNA-bd"/>
</dbReference>
<feature type="DNA-binding region" description="OmpR/PhoB-type" evidence="3">
    <location>
        <begin position="124"/>
        <end position="222"/>
    </location>
</feature>